<evidence type="ECO:0000259" key="10">
    <source>
        <dbReference type="PROSITE" id="PS50928"/>
    </source>
</evidence>
<evidence type="ECO:0000256" key="9">
    <source>
        <dbReference type="RuleBase" id="RU363032"/>
    </source>
</evidence>
<evidence type="ECO:0000256" key="8">
    <source>
        <dbReference type="ARBA" id="ARBA00023136"/>
    </source>
</evidence>
<evidence type="ECO:0000256" key="7">
    <source>
        <dbReference type="ARBA" id="ARBA00022989"/>
    </source>
</evidence>
<evidence type="ECO:0000256" key="6">
    <source>
        <dbReference type="ARBA" id="ARBA00022970"/>
    </source>
</evidence>
<name>A0ABX7BFW2_9PROT</name>
<keyword evidence="12" id="KW-1185">Reference proteome</keyword>
<dbReference type="InterPro" id="IPR010065">
    <property type="entry name" value="AA_ABC_transptr_permease_3TM"/>
</dbReference>
<dbReference type="PANTHER" id="PTHR30614:SF0">
    <property type="entry name" value="L-CYSTINE TRANSPORT SYSTEM PERMEASE PROTEIN TCYL"/>
    <property type="match status" value="1"/>
</dbReference>
<dbReference type="RefSeq" id="WP_201082466.1">
    <property type="nucleotide sequence ID" value="NZ_CP067421.1"/>
</dbReference>
<evidence type="ECO:0000256" key="3">
    <source>
        <dbReference type="ARBA" id="ARBA00022448"/>
    </source>
</evidence>
<gene>
    <name evidence="11" type="ORF">IGS68_28415</name>
</gene>
<evidence type="ECO:0000256" key="2">
    <source>
        <dbReference type="ARBA" id="ARBA00010072"/>
    </source>
</evidence>
<evidence type="ECO:0000313" key="11">
    <source>
        <dbReference type="EMBL" id="QQP93087.1"/>
    </source>
</evidence>
<dbReference type="PROSITE" id="PS50928">
    <property type="entry name" value="ABC_TM1"/>
    <property type="match status" value="1"/>
</dbReference>
<sequence>MFDPAVIVPYLPTLAEGAGITFAVSILAILLGIPCGLALCFLRQSRRRGTATAAAVYISFFRGTPLLVQLLVFFYIPPAYGIELPAYLTAVAVLTMNTTAFQAEIFRGGLQAIPRGQVEAARMLGFTHGQVRRRVLVPQMLRVTLPALTNEAIDILKSSSLVSVIAVSELLRRGRQVAAATYHPLEAYAATALMYLLLVSLIAYAGRRAGRRLSLSR</sequence>
<geneLocation type="plasmid" evidence="11 12">
    <name>pTT6-1</name>
</geneLocation>
<dbReference type="CDD" id="cd06261">
    <property type="entry name" value="TM_PBP2"/>
    <property type="match status" value="1"/>
</dbReference>
<dbReference type="Pfam" id="PF00528">
    <property type="entry name" value="BPD_transp_1"/>
    <property type="match status" value="1"/>
</dbReference>
<keyword evidence="11" id="KW-0614">Plasmid</keyword>
<keyword evidence="3 9" id="KW-0813">Transport</keyword>
<comment type="subcellular location">
    <subcellularLocation>
        <location evidence="1">Cell inner membrane</location>
        <topology evidence="1">Multi-pass membrane protein</topology>
    </subcellularLocation>
    <subcellularLocation>
        <location evidence="9">Cell membrane</location>
        <topology evidence="9">Multi-pass membrane protein</topology>
    </subcellularLocation>
</comment>
<dbReference type="Proteomes" id="UP000595197">
    <property type="component" value="Plasmid pTT6-1"/>
</dbReference>
<comment type="similarity">
    <text evidence="2">Belongs to the binding-protein-dependent transport system permease family. HisMQ subfamily.</text>
</comment>
<dbReference type="EMBL" id="CP067421">
    <property type="protein sequence ID" value="QQP93087.1"/>
    <property type="molecule type" value="Genomic_DNA"/>
</dbReference>
<feature type="transmembrane region" description="Helical" evidence="9">
    <location>
        <begin position="187"/>
        <end position="206"/>
    </location>
</feature>
<feature type="transmembrane region" description="Helical" evidence="9">
    <location>
        <begin position="20"/>
        <end position="42"/>
    </location>
</feature>
<evidence type="ECO:0000256" key="5">
    <source>
        <dbReference type="ARBA" id="ARBA00022692"/>
    </source>
</evidence>
<organism evidence="11 12">
    <name type="scientific">Skermanella cutis</name>
    <dbReference type="NCBI Taxonomy" id="2775420"/>
    <lineage>
        <taxon>Bacteria</taxon>
        <taxon>Pseudomonadati</taxon>
        <taxon>Pseudomonadota</taxon>
        <taxon>Alphaproteobacteria</taxon>
        <taxon>Rhodospirillales</taxon>
        <taxon>Azospirillaceae</taxon>
        <taxon>Skermanella</taxon>
    </lineage>
</organism>
<keyword evidence="8 9" id="KW-0472">Membrane</keyword>
<feature type="transmembrane region" description="Helical" evidence="9">
    <location>
        <begin position="54"/>
        <end position="76"/>
    </location>
</feature>
<protein>
    <submittedName>
        <fullName evidence="11">Amino acid ABC transporter permease</fullName>
    </submittedName>
</protein>
<evidence type="ECO:0000256" key="4">
    <source>
        <dbReference type="ARBA" id="ARBA00022475"/>
    </source>
</evidence>
<keyword evidence="6" id="KW-0029">Amino-acid transport</keyword>
<proteinExistence type="inferred from homology"/>
<dbReference type="Gene3D" id="1.10.3720.10">
    <property type="entry name" value="MetI-like"/>
    <property type="match status" value="1"/>
</dbReference>
<keyword evidence="5 9" id="KW-0812">Transmembrane</keyword>
<evidence type="ECO:0000256" key="1">
    <source>
        <dbReference type="ARBA" id="ARBA00004429"/>
    </source>
</evidence>
<dbReference type="InterPro" id="IPR035906">
    <property type="entry name" value="MetI-like_sf"/>
</dbReference>
<keyword evidence="7 9" id="KW-1133">Transmembrane helix</keyword>
<dbReference type="InterPro" id="IPR043429">
    <property type="entry name" value="ArtM/GltK/GlnP/TcyL/YhdX-like"/>
</dbReference>
<reference evidence="11" key="1">
    <citation type="submission" date="2021-02" db="EMBL/GenBank/DDBJ databases">
        <title>Skermanella TT6 skin isolate.</title>
        <authorList>
            <person name="Lee K."/>
            <person name="Ganzorig M."/>
        </authorList>
    </citation>
    <scope>NUCLEOTIDE SEQUENCE</scope>
    <source>
        <strain evidence="11">TT6</strain>
    </source>
</reference>
<evidence type="ECO:0000313" key="12">
    <source>
        <dbReference type="Proteomes" id="UP000595197"/>
    </source>
</evidence>
<dbReference type="NCBIfam" id="TIGR01726">
    <property type="entry name" value="HEQRo_perm_3TM"/>
    <property type="match status" value="1"/>
</dbReference>
<keyword evidence="4" id="KW-1003">Cell membrane</keyword>
<dbReference type="InterPro" id="IPR000515">
    <property type="entry name" value="MetI-like"/>
</dbReference>
<accession>A0ABX7BFW2</accession>
<feature type="domain" description="ABC transmembrane type-1" evidence="10">
    <location>
        <begin position="14"/>
        <end position="206"/>
    </location>
</feature>
<dbReference type="SUPFAM" id="SSF161098">
    <property type="entry name" value="MetI-like"/>
    <property type="match status" value="1"/>
</dbReference>
<dbReference type="PANTHER" id="PTHR30614">
    <property type="entry name" value="MEMBRANE COMPONENT OF AMINO ACID ABC TRANSPORTER"/>
    <property type="match status" value="1"/>
</dbReference>